<dbReference type="EMBL" id="JASCZI010151038">
    <property type="protein sequence ID" value="MED6167354.1"/>
    <property type="molecule type" value="Genomic_DNA"/>
</dbReference>
<gene>
    <name evidence="2" type="ORF">PIB30_001776</name>
</gene>
<feature type="compositionally biased region" description="Acidic residues" evidence="1">
    <location>
        <begin position="237"/>
        <end position="253"/>
    </location>
</feature>
<evidence type="ECO:0000313" key="3">
    <source>
        <dbReference type="Proteomes" id="UP001341840"/>
    </source>
</evidence>
<name>A0ABU6V2K6_9FABA</name>
<comment type="caution">
    <text evidence="2">The sequence shown here is derived from an EMBL/GenBank/DDBJ whole genome shotgun (WGS) entry which is preliminary data.</text>
</comment>
<proteinExistence type="predicted"/>
<reference evidence="2 3" key="1">
    <citation type="journal article" date="2023" name="Plants (Basel)">
        <title>Bridging the Gap: Combining Genomics and Transcriptomics Approaches to Understand Stylosanthes scabra, an Orphan Legume from the Brazilian Caatinga.</title>
        <authorList>
            <person name="Ferreira-Neto J.R.C."/>
            <person name="da Silva M.D."/>
            <person name="Binneck E."/>
            <person name="de Melo N.F."/>
            <person name="da Silva R.H."/>
            <person name="de Melo A.L.T.M."/>
            <person name="Pandolfi V."/>
            <person name="Bustamante F.O."/>
            <person name="Brasileiro-Vidal A.C."/>
            <person name="Benko-Iseppon A.M."/>
        </authorList>
    </citation>
    <scope>NUCLEOTIDE SEQUENCE [LARGE SCALE GENOMIC DNA]</scope>
    <source>
        <tissue evidence="2">Leaves</tissue>
    </source>
</reference>
<dbReference type="Proteomes" id="UP001341840">
    <property type="component" value="Unassembled WGS sequence"/>
</dbReference>
<sequence>MQKLSNRVPGDCLLPGNNNPYWSTFRGEDSSVIFYVPQVNGRKLKTVLLCIVYSSSPNNVTSEGPIVKNLFIINHTKTTLKLVTKQHTAAVHHLSHLVFHERIVRHSTALSRSVLCSVVSSVQSHPPFCRRSQQSSVSSSISRRSPIAGFMSRAVTDIASCRHILFQPPPSLPPVILPVAGSASFRQLSPVVLRLPPAASLLLPSCESDKTKFTDADGKPRTYADLVMRGNAAEFENSTDEDSSSDSEDDEMTEEWKCWR</sequence>
<keyword evidence="3" id="KW-1185">Reference proteome</keyword>
<feature type="region of interest" description="Disordered" evidence="1">
    <location>
        <begin position="230"/>
        <end position="260"/>
    </location>
</feature>
<evidence type="ECO:0000256" key="1">
    <source>
        <dbReference type="SAM" id="MobiDB-lite"/>
    </source>
</evidence>
<evidence type="ECO:0000313" key="2">
    <source>
        <dbReference type="EMBL" id="MED6167354.1"/>
    </source>
</evidence>
<protein>
    <submittedName>
        <fullName evidence="2">Uncharacterized protein</fullName>
    </submittedName>
</protein>
<organism evidence="2 3">
    <name type="scientific">Stylosanthes scabra</name>
    <dbReference type="NCBI Taxonomy" id="79078"/>
    <lineage>
        <taxon>Eukaryota</taxon>
        <taxon>Viridiplantae</taxon>
        <taxon>Streptophyta</taxon>
        <taxon>Embryophyta</taxon>
        <taxon>Tracheophyta</taxon>
        <taxon>Spermatophyta</taxon>
        <taxon>Magnoliopsida</taxon>
        <taxon>eudicotyledons</taxon>
        <taxon>Gunneridae</taxon>
        <taxon>Pentapetalae</taxon>
        <taxon>rosids</taxon>
        <taxon>fabids</taxon>
        <taxon>Fabales</taxon>
        <taxon>Fabaceae</taxon>
        <taxon>Papilionoideae</taxon>
        <taxon>50 kb inversion clade</taxon>
        <taxon>dalbergioids sensu lato</taxon>
        <taxon>Dalbergieae</taxon>
        <taxon>Pterocarpus clade</taxon>
        <taxon>Stylosanthes</taxon>
    </lineage>
</organism>
<accession>A0ABU6V2K6</accession>